<keyword evidence="2" id="KW-1185">Reference proteome</keyword>
<sequence length="192" mass="20758">MFVMTIDQQHSRRDSDRVPDAFAALTGVRTLRTFDRTAGDEFQAVLESAAAVIDVVAILIELGNWSIGIGIGEVDMPLPEQTRAGRGTAFERARTAVTTAKRNPQPVAVVGPDQDTSVAAQTAARLLALIIGERSEAGHAAVREMRRTRTQSEAAATLGVTPQAMSQRLRAANWHLEEDTRMLATRLLAAAR</sequence>
<dbReference type="AlphaFoldDB" id="A0A318RUI8"/>
<reference evidence="1 2" key="1">
    <citation type="submission" date="2018-06" db="EMBL/GenBank/DDBJ databases">
        <title>Genomic Encyclopedia of Type Strains, Phase IV (KMG-IV): sequencing the most valuable type-strain genomes for metagenomic binning, comparative biology and taxonomic classification.</title>
        <authorList>
            <person name="Goeker M."/>
        </authorList>
    </citation>
    <scope>NUCLEOTIDE SEQUENCE [LARGE SCALE GENOMIC DNA]</scope>
    <source>
        <strain evidence="1 2">DSM 45521</strain>
    </source>
</reference>
<dbReference type="RefSeq" id="WP_110467668.1">
    <property type="nucleotide sequence ID" value="NZ_QJSP01000001.1"/>
</dbReference>
<gene>
    <name evidence="1" type="ORF">DFR67_101357</name>
</gene>
<organism evidence="1 2">
    <name type="scientific">Williamsia limnetica</name>
    <dbReference type="NCBI Taxonomy" id="882452"/>
    <lineage>
        <taxon>Bacteria</taxon>
        <taxon>Bacillati</taxon>
        <taxon>Actinomycetota</taxon>
        <taxon>Actinomycetes</taxon>
        <taxon>Mycobacteriales</taxon>
        <taxon>Nocardiaceae</taxon>
        <taxon>Williamsia</taxon>
    </lineage>
</organism>
<evidence type="ECO:0008006" key="3">
    <source>
        <dbReference type="Google" id="ProtNLM"/>
    </source>
</evidence>
<protein>
    <recommendedName>
        <fullName evidence="3">SatD family protein</fullName>
    </recommendedName>
</protein>
<proteinExistence type="predicted"/>
<evidence type="ECO:0000313" key="1">
    <source>
        <dbReference type="EMBL" id="PYE20965.1"/>
    </source>
</evidence>
<dbReference type="EMBL" id="QJSP01000001">
    <property type="protein sequence ID" value="PYE20965.1"/>
    <property type="molecule type" value="Genomic_DNA"/>
</dbReference>
<comment type="caution">
    <text evidence="1">The sequence shown here is derived from an EMBL/GenBank/DDBJ whole genome shotgun (WGS) entry which is preliminary data.</text>
</comment>
<dbReference type="Proteomes" id="UP000247591">
    <property type="component" value="Unassembled WGS sequence"/>
</dbReference>
<name>A0A318RUI8_WILLI</name>
<evidence type="ECO:0000313" key="2">
    <source>
        <dbReference type="Proteomes" id="UP000247591"/>
    </source>
</evidence>
<accession>A0A318RUI8</accession>
<dbReference type="OrthoDB" id="5184241at2"/>